<keyword evidence="5" id="KW-0378">Hydrolase</keyword>
<evidence type="ECO:0000256" key="4">
    <source>
        <dbReference type="ARBA" id="ARBA00022723"/>
    </source>
</evidence>
<dbReference type="PANTHER" id="PTHR33653">
    <property type="entry name" value="RIBONUCLEASE VAPC2"/>
    <property type="match status" value="1"/>
</dbReference>
<protein>
    <recommendedName>
        <fullName evidence="8">PIN domain-containing protein</fullName>
    </recommendedName>
</protein>
<dbReference type="CDD" id="cd18738">
    <property type="entry name" value="PIN_VapC4-5_FitB-like"/>
    <property type="match status" value="1"/>
</dbReference>
<organism evidence="9 10">
    <name type="scientific">Candidatus Taylorbacteria bacterium RIFCSPHIGHO2_02_49_25</name>
    <dbReference type="NCBI Taxonomy" id="1802305"/>
    <lineage>
        <taxon>Bacteria</taxon>
        <taxon>Candidatus Tayloriibacteriota</taxon>
    </lineage>
</organism>
<evidence type="ECO:0000256" key="1">
    <source>
        <dbReference type="ARBA" id="ARBA00001946"/>
    </source>
</evidence>
<keyword evidence="3" id="KW-0540">Nuclease</keyword>
<feature type="domain" description="PIN" evidence="8">
    <location>
        <begin position="2"/>
        <end position="118"/>
    </location>
</feature>
<comment type="cofactor">
    <cofactor evidence="1">
        <name>Mg(2+)</name>
        <dbReference type="ChEBI" id="CHEBI:18420"/>
    </cofactor>
</comment>
<keyword evidence="4" id="KW-0479">Metal-binding</keyword>
<dbReference type="InterPro" id="IPR029060">
    <property type="entry name" value="PIN-like_dom_sf"/>
</dbReference>
<dbReference type="GO" id="GO:0004518">
    <property type="term" value="F:nuclease activity"/>
    <property type="evidence" value="ECO:0007669"/>
    <property type="project" value="UniProtKB-KW"/>
</dbReference>
<evidence type="ECO:0000256" key="2">
    <source>
        <dbReference type="ARBA" id="ARBA00022649"/>
    </source>
</evidence>
<comment type="caution">
    <text evidence="9">The sequence shown here is derived from an EMBL/GenBank/DDBJ whole genome shotgun (WGS) entry which is preliminary data.</text>
</comment>
<dbReference type="InterPro" id="IPR050556">
    <property type="entry name" value="Type_II_TA_system_RNase"/>
</dbReference>
<evidence type="ECO:0000256" key="7">
    <source>
        <dbReference type="ARBA" id="ARBA00038093"/>
    </source>
</evidence>
<proteinExistence type="inferred from homology"/>
<evidence type="ECO:0000256" key="5">
    <source>
        <dbReference type="ARBA" id="ARBA00022801"/>
    </source>
</evidence>
<comment type="similarity">
    <text evidence="7">Belongs to the PINc/VapC protein family.</text>
</comment>
<evidence type="ECO:0000256" key="6">
    <source>
        <dbReference type="ARBA" id="ARBA00022842"/>
    </source>
</evidence>
<sequence length="124" mass="13788">MVVFDTNAIIYYLKKEPSVVSALNRVLFSFQYRPIIASVTELELLSSSLLTSQDIAEIDMLLASLSIVPLDSQIARIGAKLRREYRLKTPDSIVAATALFTNSTLLTRNIKDFKRISGLPVQAV</sequence>
<keyword evidence="2" id="KW-1277">Toxin-antitoxin system</keyword>
<dbReference type="Proteomes" id="UP000176493">
    <property type="component" value="Unassembled WGS sequence"/>
</dbReference>
<dbReference type="InterPro" id="IPR002716">
    <property type="entry name" value="PIN_dom"/>
</dbReference>
<dbReference type="GO" id="GO:0016787">
    <property type="term" value="F:hydrolase activity"/>
    <property type="evidence" value="ECO:0007669"/>
    <property type="project" value="UniProtKB-KW"/>
</dbReference>
<dbReference type="Gene3D" id="3.40.50.1010">
    <property type="entry name" value="5'-nuclease"/>
    <property type="match status" value="1"/>
</dbReference>
<keyword evidence="6" id="KW-0460">Magnesium</keyword>
<dbReference type="AlphaFoldDB" id="A0A1G2MCA9"/>
<dbReference type="EMBL" id="MHRJ01000046">
    <property type="protein sequence ID" value="OHA21344.1"/>
    <property type="molecule type" value="Genomic_DNA"/>
</dbReference>
<dbReference type="PANTHER" id="PTHR33653:SF1">
    <property type="entry name" value="RIBONUCLEASE VAPC2"/>
    <property type="match status" value="1"/>
</dbReference>
<dbReference type="GO" id="GO:0046872">
    <property type="term" value="F:metal ion binding"/>
    <property type="evidence" value="ECO:0007669"/>
    <property type="project" value="UniProtKB-KW"/>
</dbReference>
<accession>A0A1G2MCA9</accession>
<evidence type="ECO:0000259" key="8">
    <source>
        <dbReference type="Pfam" id="PF01850"/>
    </source>
</evidence>
<evidence type="ECO:0000313" key="9">
    <source>
        <dbReference type="EMBL" id="OHA21344.1"/>
    </source>
</evidence>
<reference evidence="9 10" key="1">
    <citation type="journal article" date="2016" name="Nat. Commun.">
        <title>Thousands of microbial genomes shed light on interconnected biogeochemical processes in an aquifer system.</title>
        <authorList>
            <person name="Anantharaman K."/>
            <person name="Brown C.T."/>
            <person name="Hug L.A."/>
            <person name="Sharon I."/>
            <person name="Castelle C.J."/>
            <person name="Probst A.J."/>
            <person name="Thomas B.C."/>
            <person name="Singh A."/>
            <person name="Wilkins M.J."/>
            <person name="Karaoz U."/>
            <person name="Brodie E.L."/>
            <person name="Williams K.H."/>
            <person name="Hubbard S.S."/>
            <person name="Banfield J.F."/>
        </authorList>
    </citation>
    <scope>NUCLEOTIDE SEQUENCE [LARGE SCALE GENOMIC DNA]</scope>
</reference>
<evidence type="ECO:0000313" key="10">
    <source>
        <dbReference type="Proteomes" id="UP000176493"/>
    </source>
</evidence>
<dbReference type="Pfam" id="PF01850">
    <property type="entry name" value="PIN"/>
    <property type="match status" value="1"/>
</dbReference>
<evidence type="ECO:0000256" key="3">
    <source>
        <dbReference type="ARBA" id="ARBA00022722"/>
    </source>
</evidence>
<name>A0A1G2MCA9_9BACT</name>
<gene>
    <name evidence="9" type="ORF">A2W52_00015</name>
</gene>
<dbReference type="SUPFAM" id="SSF88723">
    <property type="entry name" value="PIN domain-like"/>
    <property type="match status" value="1"/>
</dbReference>